<name>A0A151U8T3_CAJCA</name>
<dbReference type="Proteomes" id="UP000075243">
    <property type="component" value="Chromosome 1"/>
</dbReference>
<evidence type="ECO:0000313" key="2">
    <source>
        <dbReference type="EMBL" id="KYP75648.1"/>
    </source>
</evidence>
<feature type="region of interest" description="Disordered" evidence="1">
    <location>
        <begin position="813"/>
        <end position="834"/>
    </location>
</feature>
<dbReference type="AlphaFoldDB" id="A0A151U8T3"/>
<accession>A0A151U8T3</accession>
<feature type="region of interest" description="Disordered" evidence="1">
    <location>
        <begin position="862"/>
        <end position="975"/>
    </location>
</feature>
<feature type="compositionally biased region" description="Basic residues" evidence="1">
    <location>
        <begin position="964"/>
        <end position="975"/>
    </location>
</feature>
<dbReference type="PANTHER" id="PTHR35746:SF1">
    <property type="entry name" value="PENTATRICOPEPTIDE REPEAT (PPR) SUPERFAMILY PROTEIN"/>
    <property type="match status" value="1"/>
</dbReference>
<gene>
    <name evidence="2" type="ORF">KK1_019840</name>
</gene>
<sequence>YECHGVHACHKCGWPFPNPHPSSKQRRAHKKICGTIQGYNYKPLVSERQSHSNASDDDEHVSDDDPHAQGPNSLDTGINRKVNGGTAENLTRSGDEVFLDAIANFSDGGPSPGSKEPLRDSLDSATEVKIVDIKYQDILGSSDFNGKLQDVNQLIVKLTNDSQMQDPSILQREMVKDGHLLELQGQLSGSHVVPLSNSITDLRTVMHSDDFFGLSSDSNPSKGEAAPNMLPENKIYAAENVRHCSLASVEKETNLEEHDEIKSDSDMIDIVFFSDNTVGEAIEGMIKIAVTDVVNSECQMTSGAFNLEEKNNVELLSVIPQEEVSLEVNSILSTNTATDGVQVESAHKIQFVTSGDAKSLQEMREGNVNMFTTPLCDDKADVSHPQNECAEFKDHERVLTRNSLSLPSSEAWKPKQDELKGSDDEEQYFLINQSQLSEKREVLPPDGRVFDRIMKEQESRGLVAEEMHAEESIEVSSVKFVTESDKGSDETGASMNALKTEMNENYMIHFSEERRSDGVGKNSQITLPEFSFMAASKENSSDTTIGGSTTETTSVISMKEITFTDVDGKCRGANVDTGIRKKTLQLRNLHLEVKPSSGVYKIDGVVEMGKFENCDITDGQYMERSIVKDSSLPNPVDSNFECPILSEVVMDRPARTPKGIECTNRGPQSGVQEDIRDDEINSSCRINKECNGFISTSADSHQKQDAELVKAVEDLGRNYSSLNSLNVEPSTQCVSVVEDTQGENGREMSGITFVPVQDQNGNNKVQLPSSTIYTSIDYGIQCDSLEGNRGSVSDFVQGVIDVEGLPSTDLVRSKEAGKSNLKDPKAASKKQQFETSEMFEPPSFMTLVEPGHAIAASEIHNGLNQHPSSTSSEAGWFPTLTQVTNESQGRKRNEEIITKISNYRTSKQHTPPQSPLGEAAHSNKPESPKLEENSMIHKNGESPAAKGVKGEGGKGWNSPARYAANKKRKNKKVKSKQNWIPFVCCSSVDSPRR</sequence>
<evidence type="ECO:0000313" key="3">
    <source>
        <dbReference type="Proteomes" id="UP000075243"/>
    </source>
</evidence>
<feature type="region of interest" description="Disordered" evidence="1">
    <location>
        <begin position="47"/>
        <end position="89"/>
    </location>
</feature>
<feature type="compositionally biased region" description="Basic and acidic residues" evidence="1">
    <location>
        <begin position="921"/>
        <end position="940"/>
    </location>
</feature>
<keyword evidence="3" id="KW-1185">Reference proteome</keyword>
<reference evidence="2 3" key="1">
    <citation type="journal article" date="2012" name="Nat. Biotechnol.">
        <title>Draft genome sequence of pigeonpea (Cajanus cajan), an orphan legume crop of resource-poor farmers.</title>
        <authorList>
            <person name="Varshney R.K."/>
            <person name="Chen W."/>
            <person name="Li Y."/>
            <person name="Bharti A.K."/>
            <person name="Saxena R.K."/>
            <person name="Schlueter J.A."/>
            <person name="Donoghue M.T."/>
            <person name="Azam S."/>
            <person name="Fan G."/>
            <person name="Whaley A.M."/>
            <person name="Farmer A.D."/>
            <person name="Sheridan J."/>
            <person name="Iwata A."/>
            <person name="Tuteja R."/>
            <person name="Penmetsa R.V."/>
            <person name="Wu W."/>
            <person name="Upadhyaya H.D."/>
            <person name="Yang S.P."/>
            <person name="Shah T."/>
            <person name="Saxena K.B."/>
            <person name="Michael T."/>
            <person name="McCombie W.R."/>
            <person name="Yang B."/>
            <person name="Zhang G."/>
            <person name="Yang H."/>
            <person name="Wang J."/>
            <person name="Spillane C."/>
            <person name="Cook D.R."/>
            <person name="May G.D."/>
            <person name="Xu X."/>
            <person name="Jackson S.A."/>
        </authorList>
    </citation>
    <scope>NUCLEOTIDE SEQUENCE [LARGE SCALE GENOMIC DNA]</scope>
    <source>
        <strain evidence="3">cv. Asha</strain>
    </source>
</reference>
<proteinExistence type="predicted"/>
<feature type="compositionally biased region" description="Polar residues" evidence="1">
    <location>
        <begin position="862"/>
        <end position="887"/>
    </location>
</feature>
<feature type="compositionally biased region" description="Basic and acidic residues" evidence="1">
    <location>
        <begin position="888"/>
        <end position="897"/>
    </location>
</feature>
<feature type="non-terminal residue" evidence="2">
    <location>
        <position position="1"/>
    </location>
</feature>
<evidence type="ECO:0000256" key="1">
    <source>
        <dbReference type="SAM" id="MobiDB-lite"/>
    </source>
</evidence>
<dbReference type="Gramene" id="C.cajan_19282.t">
    <property type="protein sequence ID" value="C.cajan_19282.t"/>
    <property type="gene ID" value="C.cajan_19282"/>
</dbReference>
<feature type="compositionally biased region" description="Polar residues" evidence="1">
    <location>
        <begin position="899"/>
        <end position="911"/>
    </location>
</feature>
<dbReference type="PANTHER" id="PTHR35746">
    <property type="entry name" value="PENTATRICOPEPTIDE REPEAT (PPR) SUPERFAMILY PROTEIN"/>
    <property type="match status" value="1"/>
</dbReference>
<feature type="compositionally biased region" description="Basic and acidic residues" evidence="1">
    <location>
        <begin position="813"/>
        <end position="826"/>
    </location>
</feature>
<dbReference type="OMA" id="KICGTIQ"/>
<dbReference type="EMBL" id="CM003603">
    <property type="protein sequence ID" value="KYP75648.1"/>
    <property type="molecule type" value="Genomic_DNA"/>
</dbReference>
<organism evidence="2 3">
    <name type="scientific">Cajanus cajan</name>
    <name type="common">Pigeon pea</name>
    <name type="synonym">Cajanus indicus</name>
    <dbReference type="NCBI Taxonomy" id="3821"/>
    <lineage>
        <taxon>Eukaryota</taxon>
        <taxon>Viridiplantae</taxon>
        <taxon>Streptophyta</taxon>
        <taxon>Embryophyta</taxon>
        <taxon>Tracheophyta</taxon>
        <taxon>Spermatophyta</taxon>
        <taxon>Magnoliopsida</taxon>
        <taxon>eudicotyledons</taxon>
        <taxon>Gunneridae</taxon>
        <taxon>Pentapetalae</taxon>
        <taxon>rosids</taxon>
        <taxon>fabids</taxon>
        <taxon>Fabales</taxon>
        <taxon>Fabaceae</taxon>
        <taxon>Papilionoideae</taxon>
        <taxon>50 kb inversion clade</taxon>
        <taxon>NPAAA clade</taxon>
        <taxon>indigoferoid/millettioid clade</taxon>
        <taxon>Phaseoleae</taxon>
        <taxon>Cajanus</taxon>
    </lineage>
</organism>
<protein>
    <submittedName>
        <fullName evidence="2">Uncharacterized protein</fullName>
    </submittedName>
</protein>